<accession>E9HNS8</accession>
<dbReference type="AlphaFoldDB" id="E9HNS8"/>
<dbReference type="InterPro" id="IPR012677">
    <property type="entry name" value="Nucleotide-bd_a/b_plait_sf"/>
</dbReference>
<dbReference type="Proteomes" id="UP000000305">
    <property type="component" value="Unassembled WGS sequence"/>
</dbReference>
<name>E9HNS8_DAPPU</name>
<gene>
    <name evidence="3" type="ORF">DAPPUDRAFT_262845</name>
</gene>
<dbReference type="Pfam" id="PF00076">
    <property type="entry name" value="RRM_1"/>
    <property type="match status" value="1"/>
</dbReference>
<proteinExistence type="predicted"/>
<sequence length="118" mass="12930">MAAPLTSTCVTNLTTLSTSMESELTQQNRNVSNTLTENSVVQFYSVSSDVTDAHLADFFSQCGPVNHIERLTSKEGKKTVFVELAADMVAYKASKKSVVKGIWMTSMSQDTVEKKITL</sequence>
<keyword evidence="1" id="KW-0694">RNA-binding</keyword>
<dbReference type="KEGG" id="dpx:DAPPUDRAFT_262845"/>
<evidence type="ECO:0000313" key="3">
    <source>
        <dbReference type="EMBL" id="EFX66606.1"/>
    </source>
</evidence>
<dbReference type="GO" id="GO:0003723">
    <property type="term" value="F:RNA binding"/>
    <property type="evidence" value="ECO:0007669"/>
    <property type="project" value="UniProtKB-KW"/>
</dbReference>
<evidence type="ECO:0000256" key="1">
    <source>
        <dbReference type="ARBA" id="ARBA00022884"/>
    </source>
</evidence>
<evidence type="ECO:0000313" key="4">
    <source>
        <dbReference type="Proteomes" id="UP000000305"/>
    </source>
</evidence>
<evidence type="ECO:0000259" key="2">
    <source>
        <dbReference type="Pfam" id="PF00076"/>
    </source>
</evidence>
<feature type="domain" description="RRM" evidence="2">
    <location>
        <begin position="47"/>
        <end position="93"/>
    </location>
</feature>
<keyword evidence="4" id="KW-1185">Reference proteome</keyword>
<dbReference type="Gene3D" id="3.30.70.330">
    <property type="match status" value="1"/>
</dbReference>
<dbReference type="InterPro" id="IPR035979">
    <property type="entry name" value="RBD_domain_sf"/>
</dbReference>
<reference evidence="3 4" key="1">
    <citation type="journal article" date="2011" name="Science">
        <title>The ecoresponsive genome of Daphnia pulex.</title>
        <authorList>
            <person name="Colbourne J.K."/>
            <person name="Pfrender M.E."/>
            <person name="Gilbert D."/>
            <person name="Thomas W.K."/>
            <person name="Tucker A."/>
            <person name="Oakley T.H."/>
            <person name="Tokishita S."/>
            <person name="Aerts A."/>
            <person name="Arnold G.J."/>
            <person name="Basu M.K."/>
            <person name="Bauer D.J."/>
            <person name="Caceres C.E."/>
            <person name="Carmel L."/>
            <person name="Casola C."/>
            <person name="Choi J.H."/>
            <person name="Detter J.C."/>
            <person name="Dong Q."/>
            <person name="Dusheyko S."/>
            <person name="Eads B.D."/>
            <person name="Frohlich T."/>
            <person name="Geiler-Samerotte K.A."/>
            <person name="Gerlach D."/>
            <person name="Hatcher P."/>
            <person name="Jogdeo S."/>
            <person name="Krijgsveld J."/>
            <person name="Kriventseva E.V."/>
            <person name="Kultz D."/>
            <person name="Laforsch C."/>
            <person name="Lindquist E."/>
            <person name="Lopez J."/>
            <person name="Manak J.R."/>
            <person name="Muller J."/>
            <person name="Pangilinan J."/>
            <person name="Patwardhan R.P."/>
            <person name="Pitluck S."/>
            <person name="Pritham E.J."/>
            <person name="Rechtsteiner A."/>
            <person name="Rho M."/>
            <person name="Rogozin I.B."/>
            <person name="Sakarya O."/>
            <person name="Salamov A."/>
            <person name="Schaack S."/>
            <person name="Shapiro H."/>
            <person name="Shiga Y."/>
            <person name="Skalitzky C."/>
            <person name="Smith Z."/>
            <person name="Souvorov A."/>
            <person name="Sung W."/>
            <person name="Tang Z."/>
            <person name="Tsuchiya D."/>
            <person name="Tu H."/>
            <person name="Vos H."/>
            <person name="Wang M."/>
            <person name="Wolf Y.I."/>
            <person name="Yamagata H."/>
            <person name="Yamada T."/>
            <person name="Ye Y."/>
            <person name="Shaw J.R."/>
            <person name="Andrews J."/>
            <person name="Crease T.J."/>
            <person name="Tang H."/>
            <person name="Lucas S.M."/>
            <person name="Robertson H.M."/>
            <person name="Bork P."/>
            <person name="Koonin E.V."/>
            <person name="Zdobnov E.M."/>
            <person name="Grigoriev I.V."/>
            <person name="Lynch M."/>
            <person name="Boore J.L."/>
        </authorList>
    </citation>
    <scope>NUCLEOTIDE SEQUENCE [LARGE SCALE GENOMIC DNA]</scope>
</reference>
<dbReference type="EMBL" id="GL732698">
    <property type="protein sequence ID" value="EFX66606.1"/>
    <property type="molecule type" value="Genomic_DNA"/>
</dbReference>
<dbReference type="InterPro" id="IPR000504">
    <property type="entry name" value="RRM_dom"/>
</dbReference>
<organism evidence="3 4">
    <name type="scientific">Daphnia pulex</name>
    <name type="common">Water flea</name>
    <dbReference type="NCBI Taxonomy" id="6669"/>
    <lineage>
        <taxon>Eukaryota</taxon>
        <taxon>Metazoa</taxon>
        <taxon>Ecdysozoa</taxon>
        <taxon>Arthropoda</taxon>
        <taxon>Crustacea</taxon>
        <taxon>Branchiopoda</taxon>
        <taxon>Diplostraca</taxon>
        <taxon>Cladocera</taxon>
        <taxon>Anomopoda</taxon>
        <taxon>Daphniidae</taxon>
        <taxon>Daphnia</taxon>
    </lineage>
</organism>
<dbReference type="HOGENOM" id="CLU_2075491_0_0_1"/>
<dbReference type="InParanoid" id="E9HNS8"/>
<protein>
    <recommendedName>
        <fullName evidence="2">RRM domain-containing protein</fullName>
    </recommendedName>
</protein>
<dbReference type="SUPFAM" id="SSF54928">
    <property type="entry name" value="RNA-binding domain, RBD"/>
    <property type="match status" value="1"/>
</dbReference>